<proteinExistence type="predicted"/>
<dbReference type="Proteomes" id="UP000289821">
    <property type="component" value="Unassembled WGS sequence"/>
</dbReference>
<comment type="caution">
    <text evidence="4">The sequence shown here is derived from an EMBL/GenBank/DDBJ whole genome shotgun (WGS) entry which is preliminary data.</text>
</comment>
<feature type="coiled-coil region" evidence="1">
    <location>
        <begin position="325"/>
        <end position="357"/>
    </location>
</feature>
<keyword evidence="4" id="KW-0418">Kinase</keyword>
<dbReference type="RefSeq" id="WP_128760772.1">
    <property type="nucleotide sequence ID" value="NZ_QOVI01000003.1"/>
</dbReference>
<reference evidence="4 5" key="1">
    <citation type="submission" date="2018-07" db="EMBL/GenBank/DDBJ databases">
        <title>Leeuwenhoekiella genomics.</title>
        <authorList>
            <person name="Tahon G."/>
            <person name="Willems A."/>
        </authorList>
    </citation>
    <scope>NUCLEOTIDE SEQUENCE [LARGE SCALE GENOMIC DNA]</scope>
    <source>
        <strain evidence="4 5">R-50232</strain>
    </source>
</reference>
<dbReference type="PANTHER" id="PTHR34220:SF7">
    <property type="entry name" value="SENSOR HISTIDINE KINASE YPDA"/>
    <property type="match status" value="1"/>
</dbReference>
<evidence type="ECO:0000256" key="1">
    <source>
        <dbReference type="SAM" id="Coils"/>
    </source>
</evidence>
<evidence type="ECO:0000313" key="5">
    <source>
        <dbReference type="Proteomes" id="UP000289821"/>
    </source>
</evidence>
<dbReference type="InterPro" id="IPR010559">
    <property type="entry name" value="Sig_transdc_His_kin_internal"/>
</dbReference>
<dbReference type="PANTHER" id="PTHR34220">
    <property type="entry name" value="SENSOR HISTIDINE KINASE YPDA"/>
    <property type="match status" value="1"/>
</dbReference>
<organism evidence="4 5">
    <name type="scientific">Leeuwenhoekiella aestuarii</name>
    <dbReference type="NCBI Taxonomy" id="2249426"/>
    <lineage>
        <taxon>Bacteria</taxon>
        <taxon>Pseudomonadati</taxon>
        <taxon>Bacteroidota</taxon>
        <taxon>Flavobacteriia</taxon>
        <taxon>Flavobacteriales</taxon>
        <taxon>Flavobacteriaceae</taxon>
        <taxon>Leeuwenhoekiella</taxon>
    </lineage>
</organism>
<keyword evidence="1" id="KW-0175">Coiled coil</keyword>
<keyword evidence="5" id="KW-1185">Reference proteome</keyword>
<keyword evidence="2" id="KW-1133">Transmembrane helix</keyword>
<keyword evidence="2" id="KW-0472">Membrane</keyword>
<dbReference type="GO" id="GO:0000155">
    <property type="term" value="F:phosphorelay sensor kinase activity"/>
    <property type="evidence" value="ECO:0007669"/>
    <property type="project" value="InterPro"/>
</dbReference>
<name>A0A4V1KPD4_9FLAO</name>
<evidence type="ECO:0000259" key="3">
    <source>
        <dbReference type="Pfam" id="PF06580"/>
    </source>
</evidence>
<dbReference type="AlphaFoldDB" id="A0A4V1KPD4"/>
<dbReference type="OrthoDB" id="9809908at2"/>
<feature type="domain" description="Signal transduction histidine kinase internal region" evidence="3">
    <location>
        <begin position="350"/>
        <end position="426"/>
    </location>
</feature>
<accession>A0A4V1KPD4</accession>
<evidence type="ECO:0000256" key="2">
    <source>
        <dbReference type="SAM" id="Phobius"/>
    </source>
</evidence>
<dbReference type="EMBL" id="QOVI01000003">
    <property type="protein sequence ID" value="RXG15163.1"/>
    <property type="molecule type" value="Genomic_DNA"/>
</dbReference>
<keyword evidence="2" id="KW-0812">Transmembrane</keyword>
<dbReference type="Pfam" id="PF06580">
    <property type="entry name" value="His_kinase"/>
    <property type="match status" value="1"/>
</dbReference>
<feature type="transmembrane region" description="Helical" evidence="2">
    <location>
        <begin position="295"/>
        <end position="313"/>
    </location>
</feature>
<sequence>MGSSKLLISFKKHKRYLYTSLALIILFFAVSALITPKITLVAENLLEDVVQENLTSKKNSIAFEFNNLNSFLIYSEKIVGDSIEIPAEQLQEKLRFTADLAQTSPFILNSYFYNLTPKGWTNLYTTQDPINKMGLPLHYEDYVRSEFVDTILKLKDHVIYRKFYVHRGAANGITVVGNDIDLLAFWNYFSESNEARIGYTVVTTDTGICLLHPEPKYIGTRLDSYFTRVSLNAVLNHSEHSDTKLLTDEAKSEYLNLNVKRYFDKVQVGNSSLLVIESFPLDIILKERTQKINRYFLWISLLAFFVFMGLLLVSRYQLKKEFLENLKVVEEKEQLINANEKYQKENALLQLNQLKKKMNPHFLFNSLNSLHILIESKPELSQEFLLKLSDVYRYLLENKEGDLILVKKELTFLNQYFFLQKIRFGASIQVLINNTVDDAKVYTKKIPFLALETVVENAIKHNEFTKQNPLQIELLFYENYIEVINTYTPRKTPKVASHKLGLIYLKNTYNFYNIEGFQTEITGDKFKCRLPLLP</sequence>
<gene>
    <name evidence="4" type="ORF">DSM04_10350</name>
</gene>
<dbReference type="InterPro" id="IPR050640">
    <property type="entry name" value="Bact_2-comp_sensor_kinase"/>
</dbReference>
<keyword evidence="4" id="KW-0808">Transferase</keyword>
<protein>
    <submittedName>
        <fullName evidence="4">Histidine kinase</fullName>
    </submittedName>
</protein>
<evidence type="ECO:0000313" key="4">
    <source>
        <dbReference type="EMBL" id="RXG15163.1"/>
    </source>
</evidence>
<dbReference type="GO" id="GO:0016020">
    <property type="term" value="C:membrane"/>
    <property type="evidence" value="ECO:0007669"/>
    <property type="project" value="InterPro"/>
</dbReference>